<sequence length="71" mass="7737">MVTGLMSRIKFFNTDSVSGSACSPVIMSAVHPNYVNYLVPLGQLMNAENIKRSSRGMLTLKRIGIVYGMAV</sequence>
<organism evidence="1 2">
    <name type="scientific">Streblomastix strix</name>
    <dbReference type="NCBI Taxonomy" id="222440"/>
    <lineage>
        <taxon>Eukaryota</taxon>
        <taxon>Metamonada</taxon>
        <taxon>Preaxostyla</taxon>
        <taxon>Oxymonadida</taxon>
        <taxon>Streblomastigidae</taxon>
        <taxon>Streblomastix</taxon>
    </lineage>
</organism>
<dbReference type="AlphaFoldDB" id="A0A5J4WQ94"/>
<proteinExistence type="predicted"/>
<evidence type="ECO:0000313" key="1">
    <source>
        <dbReference type="EMBL" id="KAA6396565.1"/>
    </source>
</evidence>
<reference evidence="1 2" key="1">
    <citation type="submission" date="2019-03" db="EMBL/GenBank/DDBJ databases">
        <title>Single cell metagenomics reveals metabolic interactions within the superorganism composed of flagellate Streblomastix strix and complex community of Bacteroidetes bacteria on its surface.</title>
        <authorList>
            <person name="Treitli S.C."/>
            <person name="Kolisko M."/>
            <person name="Husnik F."/>
            <person name="Keeling P."/>
            <person name="Hampl V."/>
        </authorList>
    </citation>
    <scope>NUCLEOTIDE SEQUENCE [LARGE SCALE GENOMIC DNA]</scope>
    <source>
        <strain evidence="1">ST1C</strain>
    </source>
</reference>
<dbReference type="EMBL" id="SNRW01001393">
    <property type="protein sequence ID" value="KAA6396565.1"/>
    <property type="molecule type" value="Genomic_DNA"/>
</dbReference>
<comment type="caution">
    <text evidence="1">The sequence shown here is derived from an EMBL/GenBank/DDBJ whole genome shotgun (WGS) entry which is preliminary data.</text>
</comment>
<name>A0A5J4WQ94_9EUKA</name>
<accession>A0A5J4WQ94</accession>
<gene>
    <name evidence="1" type="ORF">EZS28_007907</name>
</gene>
<dbReference type="Proteomes" id="UP000324800">
    <property type="component" value="Unassembled WGS sequence"/>
</dbReference>
<protein>
    <submittedName>
        <fullName evidence="1">Uncharacterized protein</fullName>
    </submittedName>
</protein>
<evidence type="ECO:0000313" key="2">
    <source>
        <dbReference type="Proteomes" id="UP000324800"/>
    </source>
</evidence>